<organism evidence="3 4">
    <name type="scientific">Tessaracoccus flavescens</name>
    <dbReference type="NCBI Taxonomy" id="399497"/>
    <lineage>
        <taxon>Bacteria</taxon>
        <taxon>Bacillati</taxon>
        <taxon>Actinomycetota</taxon>
        <taxon>Actinomycetes</taxon>
        <taxon>Propionibacteriales</taxon>
        <taxon>Propionibacteriaceae</taxon>
        <taxon>Tessaracoccus</taxon>
    </lineage>
</organism>
<feature type="domain" description="SWIM-type" evidence="2">
    <location>
        <begin position="52"/>
        <end position="85"/>
    </location>
</feature>
<dbReference type="EMBL" id="CP019607">
    <property type="protein sequence ID" value="AQP49850.1"/>
    <property type="molecule type" value="Genomic_DNA"/>
</dbReference>
<evidence type="ECO:0000313" key="3">
    <source>
        <dbReference type="EMBL" id="AQP49850.1"/>
    </source>
</evidence>
<dbReference type="STRING" id="399497.BW733_02385"/>
<dbReference type="PROSITE" id="PS50966">
    <property type="entry name" value="ZF_SWIM"/>
    <property type="match status" value="1"/>
</dbReference>
<keyword evidence="1" id="KW-0479">Metal-binding</keyword>
<name>A0A1Q2CUR6_9ACTN</name>
<dbReference type="KEGG" id="tfa:BW733_02385"/>
<gene>
    <name evidence="3" type="ORF">BW733_02385</name>
</gene>
<sequence length="642" mass="67785">MTDWLQGWGAWDDEALAALTSKGLVRRAAKAVADARLHNVQGDSAVVETGGFAVTIGPRGPAAASCPCPAAGVCVHILTAAMLARSAALDDAEATDPLEDLLSIEPSAWCREAGAAAVRTALASSPEPEGAELTQVDGRLRIAWPGADPVTYAPGQGLAGMSSPAPRSRWSALHLEAVARAFIASGRRWDWPQRFLEEAKSRAEEDRPVALLGRVRSWLGSIVEDGLADLGPSSLASLTELRTELRAARLPRLAGMLGTTVGHLEALSRRDDGTDDATVLESIARAWALSVAVEDSFPDALTGRSADTSGGELELFVLGATWWESGSGSRGVDVALWDPASSRSLTTTVGRAAGQDPTFTRSLDTVQLWGLPVRALLGHLVRIPQARLRPDGSVAPTAVERAVPQRRITLDELATIGAHTAFADLTADPFGGGRGGPILLRPDERGTLTIDEPRQAVLWSVPSGEATLTLRAPALRANRGRLERIQDLVEFGRPIEAIVAVPRVHRNVMGWDPVAVFVNGSRGTLRAVSLDFEGAVAATRRNRWLSRGLDRLAAAGAAPGPTSAVDRLVRDVLELAADLAVRGVGRSAPGERCTRLAARADDLALATLASSLRALAEEPGGESLVRVVLVTLMVRELAWLAS</sequence>
<protein>
    <recommendedName>
        <fullName evidence="2">SWIM-type domain-containing protein</fullName>
    </recommendedName>
</protein>
<keyword evidence="1" id="KW-0863">Zinc-finger</keyword>
<keyword evidence="4" id="KW-1185">Reference proteome</keyword>
<dbReference type="OrthoDB" id="242553at2"/>
<evidence type="ECO:0000259" key="2">
    <source>
        <dbReference type="PROSITE" id="PS50966"/>
    </source>
</evidence>
<proteinExistence type="predicted"/>
<dbReference type="InterPro" id="IPR007527">
    <property type="entry name" value="Znf_SWIM"/>
</dbReference>
<evidence type="ECO:0000256" key="1">
    <source>
        <dbReference type="PROSITE-ProRule" id="PRU00325"/>
    </source>
</evidence>
<dbReference type="Proteomes" id="UP000188235">
    <property type="component" value="Chromosome"/>
</dbReference>
<evidence type="ECO:0000313" key="4">
    <source>
        <dbReference type="Proteomes" id="UP000188235"/>
    </source>
</evidence>
<reference evidence="3 4" key="1">
    <citation type="journal article" date="2008" name="Int. J. Syst. Evol. Microbiol.">
        <title>Tessaracoccus flavescens sp. nov., isolated from marine sediment.</title>
        <authorList>
            <person name="Lee D.W."/>
            <person name="Lee S.D."/>
        </authorList>
    </citation>
    <scope>NUCLEOTIDE SEQUENCE [LARGE SCALE GENOMIC DNA]</scope>
    <source>
        <strain evidence="3 4">SST-39T</strain>
    </source>
</reference>
<dbReference type="RefSeq" id="WP_077347568.1">
    <property type="nucleotide sequence ID" value="NZ_CP019607.1"/>
</dbReference>
<accession>A0A1Q2CUR6</accession>
<keyword evidence="1" id="KW-0862">Zinc</keyword>
<dbReference type="AlphaFoldDB" id="A0A1Q2CUR6"/>
<dbReference type="GO" id="GO:0008270">
    <property type="term" value="F:zinc ion binding"/>
    <property type="evidence" value="ECO:0007669"/>
    <property type="project" value="UniProtKB-KW"/>
</dbReference>